<keyword evidence="1" id="KW-1185">Reference proteome</keyword>
<sequence length="277" mass="31610">MCIAAFVWQAHPLYPLILLQNRDEYHNRPTKPVGWWEEIEILGGRDELAGGTWLACSREGRVALLTNVLELHTLHEAKSRGDLAVLFLESTKSPREFAEQLATEAHQYNGFNLIVADTCSKTMVYISNRPQGEPITIQEVSPGIHVLSNAKLDSPWPKAQRLEQNFRELLNKYGEFDLPVKEMVEKLMEDTVKADKSSLPHICSADWEFNLSSIYVEVDTPLGRYGTRSTAVLSVRANGEVSLYEKYLEKDQWKEKTVKYHIEKMKKTEGQKSTSQN</sequence>
<evidence type="ECO:0000313" key="1">
    <source>
        <dbReference type="Proteomes" id="UP000827889"/>
    </source>
</evidence>
<dbReference type="PANTHER" id="PTHR17985">
    <property type="entry name" value="SER/THR-RICH PROTEIN T10 IN DGCR REGION"/>
    <property type="match status" value="1"/>
</dbReference>
<organism evidence="1 2">
    <name type="scientific">Rhodamnia argentea</name>
    <dbReference type="NCBI Taxonomy" id="178133"/>
    <lineage>
        <taxon>Eukaryota</taxon>
        <taxon>Viridiplantae</taxon>
        <taxon>Streptophyta</taxon>
        <taxon>Embryophyta</taxon>
        <taxon>Tracheophyta</taxon>
        <taxon>Spermatophyta</taxon>
        <taxon>Magnoliopsida</taxon>
        <taxon>eudicotyledons</taxon>
        <taxon>Gunneridae</taxon>
        <taxon>Pentapetalae</taxon>
        <taxon>rosids</taxon>
        <taxon>malvids</taxon>
        <taxon>Myrtales</taxon>
        <taxon>Myrtaceae</taxon>
        <taxon>Myrtoideae</taxon>
        <taxon>Myrteae</taxon>
        <taxon>Australasian group</taxon>
        <taxon>Rhodamnia</taxon>
    </lineage>
</organism>
<dbReference type="RefSeq" id="XP_048129540.1">
    <property type="nucleotide sequence ID" value="XM_048273583.1"/>
</dbReference>
<dbReference type="Pfam" id="PF05742">
    <property type="entry name" value="TANGO2"/>
    <property type="match status" value="1"/>
</dbReference>
<dbReference type="GeneID" id="125313711"/>
<accession>A0ABM3GYW5</accession>
<reference evidence="2" key="2">
    <citation type="submission" date="2025-08" db="UniProtKB">
        <authorList>
            <consortium name="RefSeq"/>
        </authorList>
    </citation>
    <scope>IDENTIFICATION</scope>
    <source>
        <tissue evidence="2">Leaf</tissue>
    </source>
</reference>
<evidence type="ECO:0000313" key="2">
    <source>
        <dbReference type="RefSeq" id="XP_048129540.1"/>
    </source>
</evidence>
<name>A0ABM3GYW5_9MYRT</name>
<reference evidence="1" key="1">
    <citation type="submission" date="2025-05" db="UniProtKB">
        <authorList>
            <consortium name="RefSeq"/>
        </authorList>
    </citation>
    <scope>NUCLEOTIDE SEQUENCE [LARGE SCALE GENOMIC DNA]</scope>
</reference>
<proteinExistence type="predicted"/>
<protein>
    <submittedName>
        <fullName evidence="2">Transport and Golgi organization 2 homolog</fullName>
    </submittedName>
</protein>
<dbReference type="Proteomes" id="UP000827889">
    <property type="component" value="Chromosome 2"/>
</dbReference>
<dbReference type="InterPro" id="IPR008551">
    <property type="entry name" value="TANGO2"/>
</dbReference>
<gene>
    <name evidence="2" type="primary">LOC125313711</name>
</gene>
<dbReference type="PANTHER" id="PTHR17985:SF8">
    <property type="entry name" value="TRANSPORT AND GOLGI ORGANIZATION PROTEIN 2 HOMOLOG"/>
    <property type="match status" value="1"/>
</dbReference>